<protein>
    <recommendedName>
        <fullName evidence="4">Retrotransposon gag domain-containing protein</fullName>
    </recommendedName>
</protein>
<dbReference type="EMBL" id="QGKX02002183">
    <property type="protein sequence ID" value="KAF3488318.1"/>
    <property type="molecule type" value="Genomic_DNA"/>
</dbReference>
<organism evidence="2 3">
    <name type="scientific">Brassica cretica</name>
    <name type="common">Mustard</name>
    <dbReference type="NCBI Taxonomy" id="69181"/>
    <lineage>
        <taxon>Eukaryota</taxon>
        <taxon>Viridiplantae</taxon>
        <taxon>Streptophyta</taxon>
        <taxon>Embryophyta</taxon>
        <taxon>Tracheophyta</taxon>
        <taxon>Spermatophyta</taxon>
        <taxon>Magnoliopsida</taxon>
        <taxon>eudicotyledons</taxon>
        <taxon>Gunneridae</taxon>
        <taxon>Pentapetalae</taxon>
        <taxon>rosids</taxon>
        <taxon>malvids</taxon>
        <taxon>Brassicales</taxon>
        <taxon>Brassicaceae</taxon>
        <taxon>Brassiceae</taxon>
        <taxon>Brassica</taxon>
    </lineage>
</organism>
<accession>A0A8S9N3A2</accession>
<dbReference type="CDD" id="cd00303">
    <property type="entry name" value="retropepsin_like"/>
    <property type="match status" value="1"/>
</dbReference>
<feature type="compositionally biased region" description="Low complexity" evidence="1">
    <location>
        <begin position="331"/>
        <end position="342"/>
    </location>
</feature>
<reference evidence="2" key="1">
    <citation type="submission" date="2019-12" db="EMBL/GenBank/DDBJ databases">
        <title>Genome sequencing and annotation of Brassica cretica.</title>
        <authorList>
            <person name="Studholme D.J."/>
            <person name="Sarris P."/>
        </authorList>
    </citation>
    <scope>NUCLEOTIDE SEQUENCE</scope>
    <source>
        <strain evidence="2">PFS-109/04</strain>
        <tissue evidence="2">Leaf</tissue>
    </source>
</reference>
<dbReference type="Proteomes" id="UP000712600">
    <property type="component" value="Unassembled WGS sequence"/>
</dbReference>
<gene>
    <name evidence="2" type="ORF">F2Q69_00053982</name>
</gene>
<dbReference type="PANTHER" id="PTHR33067">
    <property type="entry name" value="RNA-DIRECTED DNA POLYMERASE-RELATED"/>
    <property type="match status" value="1"/>
</dbReference>
<evidence type="ECO:0008006" key="4">
    <source>
        <dbReference type="Google" id="ProtNLM"/>
    </source>
</evidence>
<dbReference type="PANTHER" id="PTHR33067:SF9">
    <property type="entry name" value="RNA-DIRECTED DNA POLYMERASE"/>
    <property type="match status" value="1"/>
</dbReference>
<name>A0A8S9N3A2_BRACR</name>
<evidence type="ECO:0000256" key="1">
    <source>
        <dbReference type="SAM" id="MobiDB-lite"/>
    </source>
</evidence>
<feature type="compositionally biased region" description="Low complexity" evidence="1">
    <location>
        <begin position="106"/>
        <end position="117"/>
    </location>
</feature>
<feature type="region of interest" description="Disordered" evidence="1">
    <location>
        <begin position="319"/>
        <end position="354"/>
    </location>
</feature>
<evidence type="ECO:0000313" key="3">
    <source>
        <dbReference type="Proteomes" id="UP000712600"/>
    </source>
</evidence>
<proteinExistence type="predicted"/>
<dbReference type="AlphaFoldDB" id="A0A8S9N3A2"/>
<evidence type="ECO:0000313" key="2">
    <source>
        <dbReference type="EMBL" id="KAF3488318.1"/>
    </source>
</evidence>
<comment type="caution">
    <text evidence="2">The sequence shown here is derived from an EMBL/GenBank/DDBJ whole genome shotgun (WGS) entry which is preliminary data.</text>
</comment>
<feature type="region of interest" description="Disordered" evidence="1">
    <location>
        <begin position="94"/>
        <end position="117"/>
    </location>
</feature>
<sequence length="354" mass="38960">MLMQQLLQGQQVQAKALNQVTTEIDTRMGNMFTELNAKYDAVASHIRKIDVQLAQTAESVKRQQGMLPGKTDKNPRTEHYNAIEQPFAETVLGTEENTEQSASSGATAPSEPAETAPVRVYVPKVPYPIPPKHLMDPISAEQLAGFRKMVSRFPKEISFEHAWEIQPLRLFFKNCRETQEEIKALFTEALTPSLKVLPKVDDPGKFVFPCSIAGVEFKEALCDSRSSVNLISKAIVDELGIVHVEPSQLKMAFANSSMAVPYGTIRNLPVQGQQVQAKALNQVTTKIDTRMGNMFTELNAKNEHCNAIEQPFAETVLGAEENTEQSASSGATAPSEPAETAPVQVYVPKVPYST</sequence>
<dbReference type="Gene3D" id="2.40.70.10">
    <property type="entry name" value="Acid Proteases"/>
    <property type="match status" value="1"/>
</dbReference>
<dbReference type="InterPro" id="IPR021109">
    <property type="entry name" value="Peptidase_aspartic_dom_sf"/>
</dbReference>